<proteinExistence type="predicted"/>
<keyword evidence="7" id="KW-1185">Reference proteome</keyword>
<evidence type="ECO:0000313" key="6">
    <source>
        <dbReference type="EMBL" id="MBO0656317.1"/>
    </source>
</evidence>
<dbReference type="PANTHER" id="PTHR30055">
    <property type="entry name" value="HTH-TYPE TRANSCRIPTIONAL REGULATOR RUTR"/>
    <property type="match status" value="1"/>
</dbReference>
<feature type="DNA-binding region" description="H-T-H motif" evidence="4">
    <location>
        <begin position="32"/>
        <end position="51"/>
    </location>
</feature>
<dbReference type="InterPro" id="IPR009057">
    <property type="entry name" value="Homeodomain-like_sf"/>
</dbReference>
<keyword evidence="3" id="KW-0804">Transcription</keyword>
<evidence type="ECO:0000256" key="1">
    <source>
        <dbReference type="ARBA" id="ARBA00023015"/>
    </source>
</evidence>
<dbReference type="InterPro" id="IPR050109">
    <property type="entry name" value="HTH-type_TetR-like_transc_reg"/>
</dbReference>
<protein>
    <submittedName>
        <fullName evidence="6">TetR/AcrR family transcriptional regulator</fullName>
    </submittedName>
</protein>
<dbReference type="Gene3D" id="1.10.357.10">
    <property type="entry name" value="Tetracycline Repressor, domain 2"/>
    <property type="match status" value="1"/>
</dbReference>
<sequence length="215" mass="23220">MRVTTRGRIDKRHAILNAAFTVFSRKGYSQSCVNEIAAEAGVAKPTVYNHLDSKENLFRHAMTAAAEGAMARNLAAIEGLRDAGGELRGALEELGLQLLLCYANEQSWALRRLLYAEVTQFPDLLDIVLGNGTNRLAEALADRLARLTLTGRLRVTDPAAAAEQFLALLTGPVDIRSRLGTRLLTEPELRDVAGNAVSTFLLAFAAEDARATAAT</sequence>
<name>A0A939FUP2_9ACTN</name>
<keyword evidence="1" id="KW-0805">Transcription regulation</keyword>
<dbReference type="GO" id="GO:0003700">
    <property type="term" value="F:DNA-binding transcription factor activity"/>
    <property type="evidence" value="ECO:0007669"/>
    <property type="project" value="TreeGrafter"/>
</dbReference>
<dbReference type="SUPFAM" id="SSF48498">
    <property type="entry name" value="Tetracyclin repressor-like, C-terminal domain"/>
    <property type="match status" value="1"/>
</dbReference>
<evidence type="ECO:0000259" key="5">
    <source>
        <dbReference type="PROSITE" id="PS50977"/>
    </source>
</evidence>
<dbReference type="EMBL" id="JAFMOF010000004">
    <property type="protein sequence ID" value="MBO0656317.1"/>
    <property type="molecule type" value="Genomic_DNA"/>
</dbReference>
<evidence type="ECO:0000256" key="4">
    <source>
        <dbReference type="PROSITE-ProRule" id="PRU00335"/>
    </source>
</evidence>
<dbReference type="PRINTS" id="PR00455">
    <property type="entry name" value="HTHTETR"/>
</dbReference>
<dbReference type="SUPFAM" id="SSF46689">
    <property type="entry name" value="Homeodomain-like"/>
    <property type="match status" value="1"/>
</dbReference>
<dbReference type="GO" id="GO:0045892">
    <property type="term" value="P:negative regulation of DNA-templated transcription"/>
    <property type="evidence" value="ECO:0007669"/>
    <property type="project" value="UniProtKB-ARBA"/>
</dbReference>
<dbReference type="Gene3D" id="1.10.10.60">
    <property type="entry name" value="Homeodomain-like"/>
    <property type="match status" value="1"/>
</dbReference>
<gene>
    <name evidence="6" type="ORF">J1792_27155</name>
</gene>
<keyword evidence="2 4" id="KW-0238">DNA-binding</keyword>
<dbReference type="FunFam" id="1.10.10.60:FF:000141">
    <property type="entry name" value="TetR family transcriptional regulator"/>
    <property type="match status" value="1"/>
</dbReference>
<reference evidence="6" key="1">
    <citation type="submission" date="2021-03" db="EMBL/GenBank/DDBJ databases">
        <title>Streptomyces strains.</title>
        <authorList>
            <person name="Lund M.B."/>
            <person name="Toerring T."/>
        </authorList>
    </citation>
    <scope>NUCLEOTIDE SEQUENCE</scope>
    <source>
        <strain evidence="6">JCM 4242</strain>
    </source>
</reference>
<dbReference type="InterPro" id="IPR039536">
    <property type="entry name" value="TetR_C_Proteobacteria"/>
</dbReference>
<evidence type="ECO:0000256" key="3">
    <source>
        <dbReference type="ARBA" id="ARBA00023163"/>
    </source>
</evidence>
<dbReference type="GO" id="GO:0000976">
    <property type="term" value="F:transcription cis-regulatory region binding"/>
    <property type="evidence" value="ECO:0007669"/>
    <property type="project" value="TreeGrafter"/>
</dbReference>
<dbReference type="AlphaFoldDB" id="A0A939FUP2"/>
<accession>A0A939FUP2</accession>
<dbReference type="Proteomes" id="UP000664781">
    <property type="component" value="Unassembled WGS sequence"/>
</dbReference>
<dbReference type="PROSITE" id="PS50977">
    <property type="entry name" value="HTH_TETR_2"/>
    <property type="match status" value="1"/>
</dbReference>
<feature type="domain" description="HTH tetR-type" evidence="5">
    <location>
        <begin position="9"/>
        <end position="69"/>
    </location>
</feature>
<evidence type="ECO:0000256" key="2">
    <source>
        <dbReference type="ARBA" id="ARBA00023125"/>
    </source>
</evidence>
<dbReference type="InterPro" id="IPR001647">
    <property type="entry name" value="HTH_TetR"/>
</dbReference>
<evidence type="ECO:0000313" key="7">
    <source>
        <dbReference type="Proteomes" id="UP000664781"/>
    </source>
</evidence>
<dbReference type="InterPro" id="IPR036271">
    <property type="entry name" value="Tet_transcr_reg_TetR-rel_C_sf"/>
</dbReference>
<comment type="caution">
    <text evidence="6">The sequence shown here is derived from an EMBL/GenBank/DDBJ whole genome shotgun (WGS) entry which is preliminary data.</text>
</comment>
<organism evidence="6 7">
    <name type="scientific">Streptomyces triculaminicus</name>
    <dbReference type="NCBI Taxonomy" id="2816232"/>
    <lineage>
        <taxon>Bacteria</taxon>
        <taxon>Bacillati</taxon>
        <taxon>Actinomycetota</taxon>
        <taxon>Actinomycetes</taxon>
        <taxon>Kitasatosporales</taxon>
        <taxon>Streptomycetaceae</taxon>
        <taxon>Streptomyces</taxon>
    </lineage>
</organism>
<dbReference type="Pfam" id="PF14246">
    <property type="entry name" value="TetR_C_7"/>
    <property type="match status" value="1"/>
</dbReference>
<dbReference type="PANTHER" id="PTHR30055:SF146">
    <property type="entry name" value="HTH-TYPE TRANSCRIPTIONAL DUAL REGULATOR CECR"/>
    <property type="match status" value="1"/>
</dbReference>
<dbReference type="Pfam" id="PF00440">
    <property type="entry name" value="TetR_N"/>
    <property type="match status" value="1"/>
</dbReference>